<feature type="region of interest" description="Disordered" evidence="8">
    <location>
        <begin position="381"/>
        <end position="637"/>
    </location>
</feature>
<evidence type="ECO:0000256" key="5">
    <source>
        <dbReference type="ARBA" id="ARBA00038437"/>
    </source>
</evidence>
<comment type="similarity">
    <text evidence="5 7">Belongs to the DEAD box helicase family.</text>
</comment>
<evidence type="ECO:0000256" key="6">
    <source>
        <dbReference type="PROSITE-ProRule" id="PRU00552"/>
    </source>
</evidence>
<dbReference type="InterPro" id="IPR014014">
    <property type="entry name" value="RNA_helicase_DEAD_Q_motif"/>
</dbReference>
<evidence type="ECO:0000259" key="11">
    <source>
        <dbReference type="PROSITE" id="PS51195"/>
    </source>
</evidence>
<evidence type="ECO:0000256" key="2">
    <source>
        <dbReference type="ARBA" id="ARBA00022801"/>
    </source>
</evidence>
<dbReference type="CDD" id="cd00268">
    <property type="entry name" value="DEADc"/>
    <property type="match status" value="1"/>
</dbReference>
<feature type="compositionally biased region" description="Basic residues" evidence="8">
    <location>
        <begin position="443"/>
        <end position="452"/>
    </location>
</feature>
<dbReference type="InterPro" id="IPR027417">
    <property type="entry name" value="P-loop_NTPase"/>
</dbReference>
<dbReference type="PANTHER" id="PTHR47959:SF13">
    <property type="entry name" value="ATP-DEPENDENT RNA HELICASE RHLE"/>
    <property type="match status" value="1"/>
</dbReference>
<feature type="compositionally biased region" description="Basic and acidic residues" evidence="8">
    <location>
        <begin position="575"/>
        <end position="598"/>
    </location>
</feature>
<dbReference type="Pfam" id="PF00271">
    <property type="entry name" value="Helicase_C"/>
    <property type="match status" value="1"/>
</dbReference>
<dbReference type="InterPro" id="IPR000629">
    <property type="entry name" value="RNA-helicase_DEAD-box_CS"/>
</dbReference>
<keyword evidence="4 7" id="KW-0067">ATP-binding</keyword>
<dbReference type="CDD" id="cd18787">
    <property type="entry name" value="SF2_C_DEAD"/>
    <property type="match status" value="1"/>
</dbReference>
<keyword evidence="3 7" id="KW-0347">Helicase</keyword>
<dbReference type="SUPFAM" id="SSF52540">
    <property type="entry name" value="P-loop containing nucleoside triphosphate hydrolases"/>
    <property type="match status" value="1"/>
</dbReference>
<evidence type="ECO:0000256" key="3">
    <source>
        <dbReference type="ARBA" id="ARBA00022806"/>
    </source>
</evidence>
<accession>A0ABV1EA56</accession>
<evidence type="ECO:0000259" key="10">
    <source>
        <dbReference type="PROSITE" id="PS51194"/>
    </source>
</evidence>
<dbReference type="InterPro" id="IPR014001">
    <property type="entry name" value="Helicase_ATP-bd"/>
</dbReference>
<feature type="compositionally biased region" description="Basic and acidic residues" evidence="8">
    <location>
        <begin position="394"/>
        <end position="419"/>
    </location>
</feature>
<protein>
    <submittedName>
        <fullName evidence="12">DEAD/DEAH box helicase</fullName>
    </submittedName>
</protein>
<feature type="domain" description="DEAD-box RNA helicase Q" evidence="11">
    <location>
        <begin position="1"/>
        <end position="29"/>
    </location>
</feature>
<dbReference type="InterPro" id="IPR044742">
    <property type="entry name" value="DEAD/DEAH_RhlB"/>
</dbReference>
<dbReference type="InterPro" id="IPR001650">
    <property type="entry name" value="Helicase_C-like"/>
</dbReference>
<dbReference type="PROSITE" id="PS51192">
    <property type="entry name" value="HELICASE_ATP_BIND_1"/>
    <property type="match status" value="1"/>
</dbReference>
<feature type="compositionally biased region" description="Low complexity" evidence="8">
    <location>
        <begin position="456"/>
        <end position="471"/>
    </location>
</feature>
<dbReference type="EMBL" id="JBBMFK010000020">
    <property type="protein sequence ID" value="MEQ2444185.1"/>
    <property type="molecule type" value="Genomic_DNA"/>
</dbReference>
<feature type="compositionally biased region" description="Basic and acidic residues" evidence="8">
    <location>
        <begin position="555"/>
        <end position="567"/>
    </location>
</feature>
<dbReference type="InterPro" id="IPR011545">
    <property type="entry name" value="DEAD/DEAH_box_helicase_dom"/>
</dbReference>
<keyword evidence="2 7" id="KW-0378">Hydrolase</keyword>
<organism evidence="12 13">
    <name type="scientific">Pseudoflavonifractor intestinihominis</name>
    <dbReference type="NCBI Taxonomy" id="3133171"/>
    <lineage>
        <taxon>Bacteria</taxon>
        <taxon>Bacillati</taxon>
        <taxon>Bacillota</taxon>
        <taxon>Clostridia</taxon>
        <taxon>Eubacteriales</taxon>
        <taxon>Oscillospiraceae</taxon>
        <taxon>Pseudoflavonifractor</taxon>
    </lineage>
</organism>
<keyword evidence="1 7" id="KW-0547">Nucleotide-binding</keyword>
<dbReference type="Proteomes" id="UP001464378">
    <property type="component" value="Unassembled WGS sequence"/>
</dbReference>
<dbReference type="SMART" id="SM00487">
    <property type="entry name" value="DEXDc"/>
    <property type="match status" value="1"/>
</dbReference>
<dbReference type="GO" id="GO:0004386">
    <property type="term" value="F:helicase activity"/>
    <property type="evidence" value="ECO:0007669"/>
    <property type="project" value="UniProtKB-KW"/>
</dbReference>
<feature type="short sequence motif" description="Q motif" evidence="6">
    <location>
        <begin position="1"/>
        <end position="29"/>
    </location>
</feature>
<dbReference type="RefSeq" id="WP_349232139.1">
    <property type="nucleotide sequence ID" value="NZ_JBBMFK010000020.1"/>
</dbReference>
<evidence type="ECO:0000259" key="9">
    <source>
        <dbReference type="PROSITE" id="PS51192"/>
    </source>
</evidence>
<dbReference type="Gene3D" id="3.40.50.300">
    <property type="entry name" value="P-loop containing nucleotide triphosphate hydrolases"/>
    <property type="match status" value="2"/>
</dbReference>
<name>A0ABV1EA56_9FIRM</name>
<feature type="compositionally biased region" description="Low complexity" evidence="8">
    <location>
        <begin position="422"/>
        <end position="440"/>
    </location>
</feature>
<keyword evidence="13" id="KW-1185">Reference proteome</keyword>
<sequence>MTFRELGLIKPILEALAGLGYEKPSPIQEKAIPPALAGRDVLGCAQTGTGKTCAFAAPILQRLNGEIPAGRPIRSLILTPTRELALQIQESFEAYGKRLPLRSAVIFGGVGQQPQVDKLRKGVDILVATPGRLLDLQGQGYVDLSRLEIFVLDEADRMLDMGFIHDVRRVLKLLPAVKQTLFFSATMPPEVMDLVNGLLKNPVKVAVDPVSSPVEIIDQSVYLVDKGNKTKLLAWLVEGLEVKNAIVFTRTKHGANKVAGDLVKAGISAAAIHGNKSQTARQQALADFKAGKVRCLVATDIAARGLDIEELSHVFNYNLPEVPETYVHRIGRTGRAGRGGTAVSFCDFGEQQYLKDIEKLIGRKVPVAQNNPWPMEVFEAPKDAKGRPVNADDAEARAAAKERRRARDAANKAAAEARKARQAAPVPAEEPVPAAVPAETPAKKRRRRRKKSGQSEAAEQAAAVQVQAPVEEAPEAPKKKSRRGVRRQHLEDTIPAAPSQPQTDFYKPNPLDGDVILDATARLLAPKPLTLSRPSRREEERKAPRKKKGAPQAEEQPKKEKKSREQAPAKSKKEKKAEKPAASKQEQPKADGRREDSRRRSRGRRNGPPEVMFRRDNQKDSTEQPSLMKPYYMTPDD</sequence>
<feature type="compositionally biased region" description="Basic and acidic residues" evidence="8">
    <location>
        <begin position="612"/>
        <end position="622"/>
    </location>
</feature>
<dbReference type="InterPro" id="IPR050079">
    <property type="entry name" value="DEAD_box_RNA_helicase"/>
</dbReference>
<dbReference type="SMART" id="SM00490">
    <property type="entry name" value="HELICc"/>
    <property type="match status" value="1"/>
</dbReference>
<dbReference type="PROSITE" id="PS51194">
    <property type="entry name" value="HELICASE_CTER"/>
    <property type="match status" value="1"/>
</dbReference>
<evidence type="ECO:0000256" key="4">
    <source>
        <dbReference type="ARBA" id="ARBA00022840"/>
    </source>
</evidence>
<evidence type="ECO:0000313" key="13">
    <source>
        <dbReference type="Proteomes" id="UP001464378"/>
    </source>
</evidence>
<evidence type="ECO:0000256" key="7">
    <source>
        <dbReference type="RuleBase" id="RU000492"/>
    </source>
</evidence>
<evidence type="ECO:0000256" key="1">
    <source>
        <dbReference type="ARBA" id="ARBA00022741"/>
    </source>
</evidence>
<dbReference type="PROSITE" id="PS51195">
    <property type="entry name" value="Q_MOTIF"/>
    <property type="match status" value="1"/>
</dbReference>
<gene>
    <name evidence="12" type="ORF">WMO64_12000</name>
</gene>
<dbReference type="Pfam" id="PF00270">
    <property type="entry name" value="DEAD"/>
    <property type="match status" value="1"/>
</dbReference>
<evidence type="ECO:0000313" key="12">
    <source>
        <dbReference type="EMBL" id="MEQ2444185.1"/>
    </source>
</evidence>
<dbReference type="PANTHER" id="PTHR47959">
    <property type="entry name" value="ATP-DEPENDENT RNA HELICASE RHLE-RELATED"/>
    <property type="match status" value="1"/>
</dbReference>
<evidence type="ECO:0000256" key="8">
    <source>
        <dbReference type="SAM" id="MobiDB-lite"/>
    </source>
</evidence>
<feature type="domain" description="Helicase C-terminal" evidence="10">
    <location>
        <begin position="232"/>
        <end position="378"/>
    </location>
</feature>
<dbReference type="PROSITE" id="PS00039">
    <property type="entry name" value="DEAD_ATP_HELICASE"/>
    <property type="match status" value="1"/>
</dbReference>
<comment type="caution">
    <text evidence="12">The sequence shown here is derived from an EMBL/GenBank/DDBJ whole genome shotgun (WGS) entry which is preliminary data.</text>
</comment>
<reference evidence="12 13" key="1">
    <citation type="submission" date="2024-03" db="EMBL/GenBank/DDBJ databases">
        <title>Human intestinal bacterial collection.</title>
        <authorList>
            <person name="Pauvert C."/>
            <person name="Hitch T.C.A."/>
            <person name="Clavel T."/>
        </authorList>
    </citation>
    <scope>NUCLEOTIDE SEQUENCE [LARGE SCALE GENOMIC DNA]</scope>
    <source>
        <strain evidence="12 13">CLA-AP-H29</strain>
    </source>
</reference>
<proteinExistence type="inferred from homology"/>
<feature type="domain" description="Helicase ATP-binding" evidence="9">
    <location>
        <begin position="32"/>
        <end position="205"/>
    </location>
</feature>